<dbReference type="CDD" id="cd04301">
    <property type="entry name" value="NAT_SF"/>
    <property type="match status" value="1"/>
</dbReference>
<dbReference type="AlphaFoldDB" id="A0A8S1H842"/>
<gene>
    <name evidence="2" type="ORF">CAUJ_LOCUS5309</name>
</gene>
<dbReference type="InterPro" id="IPR016181">
    <property type="entry name" value="Acyl_CoA_acyltransferase"/>
</dbReference>
<protein>
    <recommendedName>
        <fullName evidence="1">N-acetyltransferase domain-containing protein</fullName>
    </recommendedName>
</protein>
<evidence type="ECO:0000313" key="3">
    <source>
        <dbReference type="Proteomes" id="UP000835052"/>
    </source>
</evidence>
<dbReference type="GO" id="GO:0016747">
    <property type="term" value="F:acyltransferase activity, transferring groups other than amino-acyl groups"/>
    <property type="evidence" value="ECO:0007669"/>
    <property type="project" value="InterPro"/>
</dbReference>
<sequence>MSTADDSCGLMFQMDFEDEELGEDSNQKRILTLRDLKIQDDKKSTDYSWHDDYNYISSLAVGNKELSERIEAYYRDVQKTEIEIRKQLEMEKIDEQWETDSDSSVVTVYDANSPIFEPRLLRRFHMHPNPSLNVEIRPFRMADMQSCLQCFQAAYSGIYEKLNNEFAKVGKQITFNDINAETPISIVAVLKGTDVVLGFIGGKHLAYGFQSDFVHLRALVVRPAVRRKEVGTMLVSALSRVAFELRAKYIVHGFTGSHSLTMLKFLKNHGFKAIDDDALMDVNGVVLGRRLGWLGEEDRGVSFRIDLVLQSVKENKAYEKTRKRKVDNRTFFEKALEDGYISEKYSYPL</sequence>
<dbReference type="Pfam" id="PF00583">
    <property type="entry name" value="Acetyltransf_1"/>
    <property type="match status" value="1"/>
</dbReference>
<dbReference type="SUPFAM" id="SSF55729">
    <property type="entry name" value="Acyl-CoA N-acyltransferases (Nat)"/>
    <property type="match status" value="1"/>
</dbReference>
<reference evidence="2" key="1">
    <citation type="submission" date="2020-10" db="EMBL/GenBank/DDBJ databases">
        <authorList>
            <person name="Kikuchi T."/>
        </authorList>
    </citation>
    <scope>NUCLEOTIDE SEQUENCE</scope>
    <source>
        <strain evidence="2">NKZ352</strain>
    </source>
</reference>
<dbReference type="EMBL" id="CAJGYM010000010">
    <property type="protein sequence ID" value="CAD6189390.1"/>
    <property type="molecule type" value="Genomic_DNA"/>
</dbReference>
<evidence type="ECO:0000313" key="2">
    <source>
        <dbReference type="EMBL" id="CAD6189390.1"/>
    </source>
</evidence>
<evidence type="ECO:0000259" key="1">
    <source>
        <dbReference type="PROSITE" id="PS51186"/>
    </source>
</evidence>
<name>A0A8S1H842_9PELO</name>
<organism evidence="2 3">
    <name type="scientific">Caenorhabditis auriculariae</name>
    <dbReference type="NCBI Taxonomy" id="2777116"/>
    <lineage>
        <taxon>Eukaryota</taxon>
        <taxon>Metazoa</taxon>
        <taxon>Ecdysozoa</taxon>
        <taxon>Nematoda</taxon>
        <taxon>Chromadorea</taxon>
        <taxon>Rhabditida</taxon>
        <taxon>Rhabditina</taxon>
        <taxon>Rhabditomorpha</taxon>
        <taxon>Rhabditoidea</taxon>
        <taxon>Rhabditidae</taxon>
        <taxon>Peloderinae</taxon>
        <taxon>Caenorhabditis</taxon>
    </lineage>
</organism>
<feature type="domain" description="N-acetyltransferase" evidence="1">
    <location>
        <begin position="134"/>
        <end position="292"/>
    </location>
</feature>
<keyword evidence="3" id="KW-1185">Reference proteome</keyword>
<accession>A0A8S1H842</accession>
<dbReference type="PROSITE" id="PS51186">
    <property type="entry name" value="GNAT"/>
    <property type="match status" value="1"/>
</dbReference>
<dbReference type="InterPro" id="IPR000182">
    <property type="entry name" value="GNAT_dom"/>
</dbReference>
<dbReference type="Proteomes" id="UP000835052">
    <property type="component" value="Unassembled WGS sequence"/>
</dbReference>
<comment type="caution">
    <text evidence="2">The sequence shown here is derived from an EMBL/GenBank/DDBJ whole genome shotgun (WGS) entry which is preliminary data.</text>
</comment>
<proteinExistence type="predicted"/>
<dbReference type="Gene3D" id="3.40.630.30">
    <property type="match status" value="1"/>
</dbReference>